<accession>A0A4C1X6M0</accession>
<evidence type="ECO:0000313" key="2">
    <source>
        <dbReference type="Proteomes" id="UP000299102"/>
    </source>
</evidence>
<keyword evidence="2" id="KW-1185">Reference proteome</keyword>
<sequence length="119" mass="13425">MIYNKDLNNTCLLDLAISAQDIFECRAEFRMSDQLVYSQTARKLVYSQHTRYQSLNCSRARLSETQVAWKGRVPPAVCRIVRSVGRSGAENNGDAGRERQSDPPTLTLILRITTACIKC</sequence>
<dbReference type="Proteomes" id="UP000299102">
    <property type="component" value="Unassembled WGS sequence"/>
</dbReference>
<comment type="caution">
    <text evidence="1">The sequence shown here is derived from an EMBL/GenBank/DDBJ whole genome shotgun (WGS) entry which is preliminary data.</text>
</comment>
<reference evidence="1 2" key="1">
    <citation type="journal article" date="2019" name="Commun. Biol.">
        <title>The bagworm genome reveals a unique fibroin gene that provides high tensile strength.</title>
        <authorList>
            <person name="Kono N."/>
            <person name="Nakamura H."/>
            <person name="Ohtoshi R."/>
            <person name="Tomita M."/>
            <person name="Numata K."/>
            <person name="Arakawa K."/>
        </authorList>
    </citation>
    <scope>NUCLEOTIDE SEQUENCE [LARGE SCALE GENOMIC DNA]</scope>
</reference>
<protein>
    <submittedName>
        <fullName evidence="1">Uncharacterized protein</fullName>
    </submittedName>
</protein>
<proteinExistence type="predicted"/>
<name>A0A4C1X6M0_EUMVA</name>
<evidence type="ECO:0000313" key="1">
    <source>
        <dbReference type="EMBL" id="GBP57907.1"/>
    </source>
</evidence>
<dbReference type="EMBL" id="BGZK01000723">
    <property type="protein sequence ID" value="GBP57907.1"/>
    <property type="molecule type" value="Genomic_DNA"/>
</dbReference>
<dbReference type="AlphaFoldDB" id="A0A4C1X6M0"/>
<gene>
    <name evidence="1" type="ORF">EVAR_40765_1</name>
</gene>
<organism evidence="1 2">
    <name type="scientific">Eumeta variegata</name>
    <name type="common">Bagworm moth</name>
    <name type="synonym">Eumeta japonica</name>
    <dbReference type="NCBI Taxonomy" id="151549"/>
    <lineage>
        <taxon>Eukaryota</taxon>
        <taxon>Metazoa</taxon>
        <taxon>Ecdysozoa</taxon>
        <taxon>Arthropoda</taxon>
        <taxon>Hexapoda</taxon>
        <taxon>Insecta</taxon>
        <taxon>Pterygota</taxon>
        <taxon>Neoptera</taxon>
        <taxon>Endopterygota</taxon>
        <taxon>Lepidoptera</taxon>
        <taxon>Glossata</taxon>
        <taxon>Ditrysia</taxon>
        <taxon>Tineoidea</taxon>
        <taxon>Psychidae</taxon>
        <taxon>Oiketicinae</taxon>
        <taxon>Eumeta</taxon>
    </lineage>
</organism>